<evidence type="ECO:0000313" key="3">
    <source>
        <dbReference type="Proteomes" id="UP000216478"/>
    </source>
</evidence>
<accession>A0A256F2X8</accession>
<dbReference type="EMBL" id="NNRL01000164">
    <property type="protein sequence ID" value="OYR09204.1"/>
    <property type="molecule type" value="Genomic_DNA"/>
</dbReference>
<evidence type="ECO:0000256" key="1">
    <source>
        <dbReference type="SAM" id="MobiDB-lite"/>
    </source>
</evidence>
<feature type="region of interest" description="Disordered" evidence="1">
    <location>
        <begin position="87"/>
        <end position="112"/>
    </location>
</feature>
<name>A0A256F2X8_9HYPH</name>
<gene>
    <name evidence="2" type="ORF">CEV33_2933</name>
</gene>
<keyword evidence="3" id="KW-1185">Reference proteome</keyword>
<dbReference type="AlphaFoldDB" id="A0A256F2X8"/>
<dbReference type="Proteomes" id="UP000216478">
    <property type="component" value="Unassembled WGS sequence"/>
</dbReference>
<proteinExistence type="predicted"/>
<dbReference type="RefSeq" id="WP_094542027.1">
    <property type="nucleotide sequence ID" value="NZ_JBHEER010000001.1"/>
</dbReference>
<organism evidence="2 3">
    <name type="scientific">Brucella grignonensis</name>
    <dbReference type="NCBI Taxonomy" id="94627"/>
    <lineage>
        <taxon>Bacteria</taxon>
        <taxon>Pseudomonadati</taxon>
        <taxon>Pseudomonadota</taxon>
        <taxon>Alphaproteobacteria</taxon>
        <taxon>Hyphomicrobiales</taxon>
        <taxon>Brucellaceae</taxon>
        <taxon>Brucella/Ochrobactrum group</taxon>
        <taxon>Brucella</taxon>
    </lineage>
</organism>
<comment type="caution">
    <text evidence="2">The sequence shown here is derived from an EMBL/GenBank/DDBJ whole genome shotgun (WGS) entry which is preliminary data.</text>
</comment>
<protein>
    <submittedName>
        <fullName evidence="2">Uncharacterized protein</fullName>
    </submittedName>
</protein>
<evidence type="ECO:0000313" key="2">
    <source>
        <dbReference type="EMBL" id="OYR09204.1"/>
    </source>
</evidence>
<reference evidence="2 3" key="1">
    <citation type="submission" date="2017-07" db="EMBL/GenBank/DDBJ databases">
        <title>Phylogenetic study on the rhizospheric bacterium Ochrobactrum sp. A44.</title>
        <authorList>
            <person name="Krzyzanowska D.M."/>
            <person name="Ossowicki A."/>
            <person name="Rajewska M."/>
            <person name="Maciag T."/>
            <person name="Kaczynski Z."/>
            <person name="Czerwicka M."/>
            <person name="Jafra S."/>
        </authorList>
    </citation>
    <scope>NUCLEOTIDE SEQUENCE [LARGE SCALE GENOMIC DNA]</scope>
    <source>
        <strain evidence="2 3">OgA9a</strain>
    </source>
</reference>
<sequence length="112" mass="12294">MKYAHTSKTTRLMFNERGIRKQIALEQRIRRKAARMGAGVHHSRKGGWFLLSEPGRADLDIAGPMFDTELESLLNRLIEADAANKNPALAGTSRGAGKSHPSQTGASQCQHL</sequence>
<feature type="compositionally biased region" description="Polar residues" evidence="1">
    <location>
        <begin position="100"/>
        <end position="112"/>
    </location>
</feature>